<dbReference type="GO" id="GO:0004865">
    <property type="term" value="F:protein serine/threonine phosphatase inhibitor activity"/>
    <property type="evidence" value="ECO:0007669"/>
    <property type="project" value="TreeGrafter"/>
</dbReference>
<feature type="compositionally biased region" description="Low complexity" evidence="8">
    <location>
        <begin position="125"/>
        <end position="146"/>
    </location>
</feature>
<keyword evidence="5 7" id="KW-0129">CBS domain</keyword>
<dbReference type="GO" id="GO:0005737">
    <property type="term" value="C:cytoplasm"/>
    <property type="evidence" value="ECO:0007669"/>
    <property type="project" value="UniProtKB-SubCell"/>
</dbReference>
<dbReference type="InterPro" id="IPR046342">
    <property type="entry name" value="CBS_dom_sf"/>
</dbReference>
<evidence type="ECO:0000313" key="11">
    <source>
        <dbReference type="Proteomes" id="UP000398389"/>
    </source>
</evidence>
<dbReference type="InterPro" id="IPR016711">
    <property type="entry name" value="Ssd23"/>
</dbReference>
<evidence type="ECO:0000256" key="3">
    <source>
        <dbReference type="ARBA" id="ARBA00022490"/>
    </source>
</evidence>
<evidence type="ECO:0000256" key="7">
    <source>
        <dbReference type="PROSITE-ProRule" id="PRU00703"/>
    </source>
</evidence>
<evidence type="ECO:0000259" key="9">
    <source>
        <dbReference type="PROSITE" id="PS51371"/>
    </source>
</evidence>
<feature type="compositionally biased region" description="Polar residues" evidence="8">
    <location>
        <begin position="35"/>
        <end position="49"/>
    </location>
</feature>
<keyword evidence="3 6" id="KW-0963">Cytoplasm</keyword>
<dbReference type="GeneID" id="43579927"/>
<feature type="compositionally biased region" description="Low complexity" evidence="8">
    <location>
        <begin position="58"/>
        <end position="84"/>
    </location>
</feature>
<dbReference type="CDD" id="cd02205">
    <property type="entry name" value="CBS_pair_SF"/>
    <property type="match status" value="1"/>
</dbReference>
<keyword evidence="4" id="KW-0677">Repeat</keyword>
<dbReference type="SMART" id="SM00116">
    <property type="entry name" value="CBS"/>
    <property type="match status" value="4"/>
</dbReference>
<feature type="compositionally biased region" description="Low complexity" evidence="8">
    <location>
        <begin position="456"/>
        <end position="467"/>
    </location>
</feature>
<dbReference type="RefSeq" id="XP_031851718.1">
    <property type="nucleotide sequence ID" value="XM_031995827.1"/>
</dbReference>
<dbReference type="SUPFAM" id="SSF54631">
    <property type="entry name" value="CBS-domain pair"/>
    <property type="match status" value="2"/>
</dbReference>
<dbReference type="InterPro" id="IPR050511">
    <property type="entry name" value="AMPK_gamma/SDS23_families"/>
</dbReference>
<evidence type="ECO:0000256" key="5">
    <source>
        <dbReference type="ARBA" id="ARBA00023122"/>
    </source>
</evidence>
<evidence type="ECO:0000256" key="8">
    <source>
        <dbReference type="SAM" id="MobiDB-lite"/>
    </source>
</evidence>
<evidence type="ECO:0000256" key="4">
    <source>
        <dbReference type="ARBA" id="ARBA00022737"/>
    </source>
</evidence>
<protein>
    <recommendedName>
        <fullName evidence="9">CBS domain-containing protein</fullName>
    </recommendedName>
</protein>
<evidence type="ECO:0000256" key="1">
    <source>
        <dbReference type="ARBA" id="ARBA00004496"/>
    </source>
</evidence>
<dbReference type="Gene3D" id="3.10.580.10">
    <property type="entry name" value="CBS-domain"/>
    <property type="match status" value="2"/>
</dbReference>
<dbReference type="OrthoDB" id="449052at2759"/>
<comment type="function">
    <text evidence="6">Involved in DNA replication and cell separation.</text>
</comment>
<gene>
    <name evidence="10" type="ORF">SAPINGB_P001104</name>
</gene>
<feature type="compositionally biased region" description="Low complexity" evidence="8">
    <location>
        <begin position="1"/>
        <end position="33"/>
    </location>
</feature>
<organism evidence="10 11">
    <name type="scientific">Magnusiomyces paraingens</name>
    <dbReference type="NCBI Taxonomy" id="2606893"/>
    <lineage>
        <taxon>Eukaryota</taxon>
        <taxon>Fungi</taxon>
        <taxon>Dikarya</taxon>
        <taxon>Ascomycota</taxon>
        <taxon>Saccharomycotina</taxon>
        <taxon>Dipodascomycetes</taxon>
        <taxon>Dipodascales</taxon>
        <taxon>Dipodascaceae</taxon>
        <taxon>Magnusiomyces</taxon>
    </lineage>
</organism>
<feature type="region of interest" description="Disordered" evidence="8">
    <location>
        <begin position="448"/>
        <end position="474"/>
    </location>
</feature>
<dbReference type="Pfam" id="PF00571">
    <property type="entry name" value="CBS"/>
    <property type="match status" value="2"/>
</dbReference>
<reference evidence="10 11" key="1">
    <citation type="submission" date="2019-09" db="EMBL/GenBank/DDBJ databases">
        <authorList>
            <person name="Brejova B."/>
        </authorList>
    </citation>
    <scope>NUCLEOTIDE SEQUENCE [LARGE SCALE GENOMIC DNA]</scope>
</reference>
<accession>A0A5E8B420</accession>
<dbReference type="PIRSF" id="PIRSF018148">
    <property type="entry name" value="UCP018148_CBS_YBR214w"/>
    <property type="match status" value="1"/>
</dbReference>
<comment type="subcellular location">
    <subcellularLocation>
        <location evidence="1 6">Cytoplasm</location>
    </subcellularLocation>
</comment>
<dbReference type="Proteomes" id="UP000398389">
    <property type="component" value="Unassembled WGS sequence"/>
</dbReference>
<evidence type="ECO:0000313" key="10">
    <source>
        <dbReference type="EMBL" id="VVT46217.1"/>
    </source>
</evidence>
<evidence type="ECO:0000256" key="2">
    <source>
        <dbReference type="ARBA" id="ARBA00006624"/>
    </source>
</evidence>
<feature type="domain" description="CBS" evidence="9">
    <location>
        <begin position="335"/>
        <end position="392"/>
    </location>
</feature>
<feature type="region of interest" description="Disordered" evidence="8">
    <location>
        <begin position="509"/>
        <end position="544"/>
    </location>
</feature>
<dbReference type="GO" id="GO:0042149">
    <property type="term" value="P:cellular response to glucose starvation"/>
    <property type="evidence" value="ECO:0007669"/>
    <property type="project" value="UniProtKB-UniRule"/>
</dbReference>
<comment type="similarity">
    <text evidence="2 6">Belongs to the SDS23 family.</text>
</comment>
<dbReference type="PANTHER" id="PTHR13780:SF36">
    <property type="entry name" value="CBS DOMAIN-CONTAINING PROTEIN"/>
    <property type="match status" value="1"/>
</dbReference>
<feature type="compositionally biased region" description="Basic and acidic residues" evidence="8">
    <location>
        <begin position="528"/>
        <end position="544"/>
    </location>
</feature>
<feature type="compositionally biased region" description="Polar residues" evidence="8">
    <location>
        <begin position="85"/>
        <end position="111"/>
    </location>
</feature>
<name>A0A5E8B420_9ASCO</name>
<dbReference type="AlphaFoldDB" id="A0A5E8B420"/>
<dbReference type="GO" id="GO:0030071">
    <property type="term" value="P:regulation of mitotic metaphase/anaphase transition"/>
    <property type="evidence" value="ECO:0007669"/>
    <property type="project" value="InterPro"/>
</dbReference>
<dbReference type="PANTHER" id="PTHR13780">
    <property type="entry name" value="AMP-ACTIVATED PROTEIN KINASE, GAMMA REGULATORY SUBUNIT"/>
    <property type="match status" value="1"/>
</dbReference>
<dbReference type="InterPro" id="IPR000644">
    <property type="entry name" value="CBS_dom"/>
</dbReference>
<evidence type="ECO:0000256" key="6">
    <source>
        <dbReference type="PIRNR" id="PIRNR018148"/>
    </source>
</evidence>
<sequence length="544" mass="57830">MSSVPPSESPVSPKVSPATASAPIATTPSSAASLRGTTPATSEPLTTAVSDVAALEVSTQTTKTTEAIETTSTPIPSSTSTTSTLAQSPKTPATPISKNTATSEILSTPPQTHIELASKNASEDSSAIVASPSSSTSAAHSVSSPTGSVPASVAFVTSNWMDVQMNELVQRENLVYVDGDTTVEKAFATLDQYKFTSLPIKVHPEDPSVSDTFDYADLNAYLLMVMGLIEPVNTSKEFAEYVNKARSGQVVPVSFAAHLGVKNELISLKSTDTIASAVEILGAGVHRIAIADVTDPRIVVGILSQRRLIRFIWEHSRRFKTLDPLFQTSLSDLGIGPKKVVSINGDRPVIDAFKIMHDDGVSSMAVTDNHNNLLGNISIVDVRLITKSSQKHMLRTPCKHFLSIILNERGLHDGQDSYPVFHVTLGTSVGRTIAKLVATKAHRLWIVQPPAPPSAPSSASSSSSTPASPAPQTPSSFSIVNTTAGQLIGVVSLTDIINILAKQVGKANLDPHAARRQRRRSSSSSSRSYDKFRRSISIERHSGR</sequence>
<feature type="region of interest" description="Disordered" evidence="8">
    <location>
        <begin position="1"/>
        <end position="148"/>
    </location>
</feature>
<proteinExistence type="inferred from homology"/>
<keyword evidence="11" id="KW-1185">Reference proteome</keyword>
<dbReference type="EMBL" id="CABVLU010000001">
    <property type="protein sequence ID" value="VVT46217.1"/>
    <property type="molecule type" value="Genomic_DNA"/>
</dbReference>
<dbReference type="PROSITE" id="PS51371">
    <property type="entry name" value="CBS"/>
    <property type="match status" value="1"/>
</dbReference>